<dbReference type="OMA" id="ELPICAK"/>
<dbReference type="InterPro" id="IPR054109">
    <property type="entry name" value="UBA_8"/>
</dbReference>
<reference evidence="4" key="1">
    <citation type="submission" date="2025-08" db="UniProtKB">
        <authorList>
            <consortium name="Ensembl"/>
        </authorList>
    </citation>
    <scope>IDENTIFICATION</scope>
</reference>
<dbReference type="Gene3D" id="1.10.8.10">
    <property type="entry name" value="DNA helicase RuvA subunit, C-terminal domain"/>
    <property type="match status" value="1"/>
</dbReference>
<dbReference type="Ensembl" id="ENSSMRT00000005471.1">
    <property type="protein sequence ID" value="ENSSMRP00000004637.1"/>
    <property type="gene ID" value="ENSSMRG00000003818.1"/>
</dbReference>
<reference evidence="4" key="2">
    <citation type="submission" date="2025-09" db="UniProtKB">
        <authorList>
            <consortium name="Ensembl"/>
        </authorList>
    </citation>
    <scope>IDENTIFICATION</scope>
</reference>
<dbReference type="AlphaFoldDB" id="A0A8D0B8Z3"/>
<accession>A0A8D0B8Z3</accession>
<dbReference type="Pfam" id="PF22566">
    <property type="entry name" value="UBA_8"/>
    <property type="match status" value="1"/>
</dbReference>
<dbReference type="InterPro" id="IPR039310">
    <property type="entry name" value="UBALD1/2"/>
</dbReference>
<feature type="region of interest" description="Disordered" evidence="2">
    <location>
        <begin position="96"/>
        <end position="157"/>
    </location>
</feature>
<name>A0A8D0B8Z3_SALMN</name>
<evidence type="ECO:0000259" key="3">
    <source>
        <dbReference type="Pfam" id="PF22566"/>
    </source>
</evidence>
<evidence type="ECO:0000256" key="1">
    <source>
        <dbReference type="ARBA" id="ARBA00006090"/>
    </source>
</evidence>
<feature type="domain" description="UBA-like" evidence="3">
    <location>
        <begin position="12"/>
        <end position="54"/>
    </location>
</feature>
<dbReference type="CDD" id="cd14343">
    <property type="entry name" value="UBA_F100B_like"/>
    <property type="match status" value="1"/>
</dbReference>
<organism evidence="4 5">
    <name type="scientific">Salvator merianae</name>
    <name type="common">Argentine black and white tegu</name>
    <name type="synonym">Tupinambis merianae</name>
    <dbReference type="NCBI Taxonomy" id="96440"/>
    <lineage>
        <taxon>Eukaryota</taxon>
        <taxon>Metazoa</taxon>
        <taxon>Chordata</taxon>
        <taxon>Craniata</taxon>
        <taxon>Vertebrata</taxon>
        <taxon>Euteleostomi</taxon>
        <taxon>Lepidosauria</taxon>
        <taxon>Squamata</taxon>
        <taxon>Bifurcata</taxon>
        <taxon>Unidentata</taxon>
        <taxon>Episquamata</taxon>
        <taxon>Laterata</taxon>
        <taxon>Teiioidea</taxon>
        <taxon>Teiidae</taxon>
        <taxon>Salvator</taxon>
    </lineage>
</organism>
<evidence type="ECO:0000313" key="5">
    <source>
        <dbReference type="Proteomes" id="UP000694421"/>
    </source>
</evidence>
<evidence type="ECO:0000313" key="4">
    <source>
        <dbReference type="Ensembl" id="ENSSMRP00000004637.1"/>
    </source>
</evidence>
<dbReference type="GeneTree" id="ENSGT00390000008825"/>
<comment type="similarity">
    <text evidence="1">Belongs to the UBALD family.</text>
</comment>
<dbReference type="PANTHER" id="PTHR31993">
    <property type="entry name" value="UBA-LIKE DOMAIN-CONTAINING PROTEIN 2"/>
    <property type="match status" value="1"/>
</dbReference>
<protein>
    <submittedName>
        <fullName evidence="4">UBA like domain containing 1</fullName>
    </submittedName>
</protein>
<evidence type="ECO:0000256" key="2">
    <source>
        <dbReference type="SAM" id="MobiDB-lite"/>
    </source>
</evidence>
<dbReference type="InterPro" id="IPR009060">
    <property type="entry name" value="UBA-like_sf"/>
</dbReference>
<dbReference type="Proteomes" id="UP000694421">
    <property type="component" value="Unplaced"/>
</dbReference>
<dbReference type="SUPFAM" id="SSF46934">
    <property type="entry name" value="UBA-like"/>
    <property type="match status" value="1"/>
</dbReference>
<sequence>MSSPSSGSPEELKQQLLISQFVVAAGCSAEQAEQLLQAAHWHYEAALSAFFQESSVAPGHPRHQAMCTPANTPATPPNFPDTLALFSHLKASESIAGVPAASPPPPCRPGGFPSAWPTGQPNPWTPAGGPEPRSWPGSVSQQAVPEARASATMEAER</sequence>
<dbReference type="PANTHER" id="PTHR31993:SF5">
    <property type="entry name" value="UBA-LIKE DOMAIN-CONTAINING PROTEIN 1"/>
    <property type="match status" value="1"/>
</dbReference>
<proteinExistence type="inferred from homology"/>
<keyword evidence="5" id="KW-1185">Reference proteome</keyword>